<organism evidence="1 2">
    <name type="scientific">Pilimelia terevasa</name>
    <dbReference type="NCBI Taxonomy" id="53372"/>
    <lineage>
        <taxon>Bacteria</taxon>
        <taxon>Bacillati</taxon>
        <taxon>Actinomycetota</taxon>
        <taxon>Actinomycetes</taxon>
        <taxon>Micromonosporales</taxon>
        <taxon>Micromonosporaceae</taxon>
        <taxon>Pilimelia</taxon>
    </lineage>
</organism>
<accession>A0A8J3FL06</accession>
<reference evidence="1" key="1">
    <citation type="journal article" date="2014" name="Int. J. Syst. Evol. Microbiol.">
        <title>Complete genome sequence of Corynebacterium casei LMG S-19264T (=DSM 44701T), isolated from a smear-ripened cheese.</title>
        <authorList>
            <consortium name="US DOE Joint Genome Institute (JGI-PGF)"/>
            <person name="Walter F."/>
            <person name="Albersmeier A."/>
            <person name="Kalinowski J."/>
            <person name="Ruckert C."/>
        </authorList>
    </citation>
    <scope>NUCLEOTIDE SEQUENCE</scope>
    <source>
        <strain evidence="1">JCM 3091</strain>
    </source>
</reference>
<gene>
    <name evidence="1" type="ORF">GCM10010124_25040</name>
</gene>
<name>A0A8J3FL06_9ACTN</name>
<proteinExistence type="predicted"/>
<dbReference type="Proteomes" id="UP000662200">
    <property type="component" value="Unassembled WGS sequence"/>
</dbReference>
<evidence type="ECO:0000313" key="1">
    <source>
        <dbReference type="EMBL" id="GGK31227.1"/>
    </source>
</evidence>
<keyword evidence="2" id="KW-1185">Reference proteome</keyword>
<evidence type="ECO:0000313" key="2">
    <source>
        <dbReference type="Proteomes" id="UP000662200"/>
    </source>
</evidence>
<dbReference type="AlphaFoldDB" id="A0A8J3FL06"/>
<sequence>MATDNLARLGSAMRNLPSQAEPSELRDLVVYLAQRATYEAVRSAAMIALQSPRGDEAIREFFAVGWGQAQERAQLDQQMHRHIVARVLATHSPEYSPQVVASARAAERGTDAERAEYVRSGFRVAQERDQATRDADGQAAAALRDADRCYVRGLREVTGAQVRLAATYATREGATDSDIIQFFHFSWASGARLDTEDFRLTAEAQEVRQVAAIERLTREARAAQKAAESAGDAAKEAMRRQAADAWGRVATGGAPAVGSWQQAQQVADAQASFWGQVYRDAVAQSSMNWRPVMKSANAARTDWRQDTLHAQQQVSFWRKLIAEAKEREEQLRPVSG</sequence>
<reference evidence="1" key="2">
    <citation type="submission" date="2020-09" db="EMBL/GenBank/DDBJ databases">
        <authorList>
            <person name="Sun Q."/>
            <person name="Ohkuma M."/>
        </authorList>
    </citation>
    <scope>NUCLEOTIDE SEQUENCE</scope>
    <source>
        <strain evidence="1">JCM 3091</strain>
    </source>
</reference>
<dbReference type="EMBL" id="BMQC01000007">
    <property type="protein sequence ID" value="GGK31227.1"/>
    <property type="molecule type" value="Genomic_DNA"/>
</dbReference>
<comment type="caution">
    <text evidence="1">The sequence shown here is derived from an EMBL/GenBank/DDBJ whole genome shotgun (WGS) entry which is preliminary data.</text>
</comment>
<protein>
    <submittedName>
        <fullName evidence="1">Uncharacterized protein</fullName>
    </submittedName>
</protein>